<evidence type="ECO:0000256" key="4">
    <source>
        <dbReference type="ARBA" id="ARBA00022548"/>
    </source>
</evidence>
<feature type="transmembrane region" description="Helical" evidence="20">
    <location>
        <begin position="163"/>
        <end position="183"/>
    </location>
</feature>
<evidence type="ECO:0000256" key="14">
    <source>
        <dbReference type="ARBA" id="ARBA00023136"/>
    </source>
</evidence>
<evidence type="ECO:0000256" key="6">
    <source>
        <dbReference type="ARBA" id="ARBA00022778"/>
    </source>
</evidence>
<feature type="transmembrane region" description="Helical" evidence="20">
    <location>
        <begin position="204"/>
        <end position="227"/>
    </location>
</feature>
<evidence type="ECO:0000256" key="3">
    <source>
        <dbReference type="ARBA" id="ARBA00022516"/>
    </source>
</evidence>
<sequence length="376" mass="42785">MIGCPAFAIYMWFTLTHLDGSLVELVALPGAVHKGPVSPKGNVPVYKANGVLAYFTTLALFVLGWQLEVFSPARVYDLFGEILSGLNMFSLLFCLFLYFKGKYAPSSSDSGSTGSLVYDYYWGMELYPRIGRHFDLKTWTNCRMGMMGWGVLVLCYAVKQRELYGYLTNSMAVSVLLMHLYIFKFFLWETGYWGTMDIAHDRAGYYLCWGCLNWVPAIYTSPALYLVENPIQWSLPAAVAIGVAGTLAIYINYDSDRQRQVFRATNGKALVWGKPPQMIAAKYSTGDGKQKTSLLLASGWWGLARHFHYLPEILAAFFWTLPAGLTHPLPYFYVFFLTLLLTDRAFRDDVRCSSKYGAYWQHYTKAVPYKMIPYIF</sequence>
<evidence type="ECO:0000256" key="18">
    <source>
        <dbReference type="ARBA" id="ARBA00039984"/>
    </source>
</evidence>
<dbReference type="EC" id="1.3.1.21" evidence="17"/>
<keyword evidence="11" id="KW-0560">Oxidoreductase</keyword>
<reference evidence="21 22" key="1">
    <citation type="journal article" date="2024" name="Nat. Commun.">
        <title>Phylogenomics reveals the evolutionary origins of lichenization in chlorophyte algae.</title>
        <authorList>
            <person name="Puginier C."/>
            <person name="Libourel C."/>
            <person name="Otte J."/>
            <person name="Skaloud P."/>
            <person name="Haon M."/>
            <person name="Grisel S."/>
            <person name="Petersen M."/>
            <person name="Berrin J.G."/>
            <person name="Delaux P.M."/>
            <person name="Dal Grande F."/>
            <person name="Keller J."/>
        </authorList>
    </citation>
    <scope>NUCLEOTIDE SEQUENCE [LARGE SCALE GENOMIC DNA]</scope>
    <source>
        <strain evidence="21 22">SAG 216-7</strain>
    </source>
</reference>
<evidence type="ECO:0000256" key="7">
    <source>
        <dbReference type="ARBA" id="ARBA00022824"/>
    </source>
</evidence>
<dbReference type="InterPro" id="IPR001171">
    <property type="entry name" value="ERG24_DHCR-like"/>
</dbReference>
<feature type="transmembrane region" description="Helical" evidence="20">
    <location>
        <begin position="51"/>
        <end position="70"/>
    </location>
</feature>
<dbReference type="PANTHER" id="PTHR21257:SF38">
    <property type="entry name" value="7-DEHYDROCHOLESTEROL REDUCTASE"/>
    <property type="match status" value="1"/>
</dbReference>
<evidence type="ECO:0000256" key="11">
    <source>
        <dbReference type="ARBA" id="ARBA00023002"/>
    </source>
</evidence>
<feature type="transmembrane region" description="Helical" evidence="20">
    <location>
        <begin position="7"/>
        <end position="31"/>
    </location>
</feature>
<evidence type="ECO:0000313" key="21">
    <source>
        <dbReference type="EMBL" id="KAK9916196.1"/>
    </source>
</evidence>
<keyword evidence="3" id="KW-0444">Lipid biosynthesis</keyword>
<evidence type="ECO:0000256" key="10">
    <source>
        <dbReference type="ARBA" id="ARBA00022989"/>
    </source>
</evidence>
<feature type="transmembrane region" description="Helical" evidence="20">
    <location>
        <begin position="82"/>
        <end position="99"/>
    </location>
</feature>
<comment type="subcellular location">
    <subcellularLocation>
        <location evidence="1">Endoplasmic reticulum membrane</location>
        <topology evidence="1">Multi-pass membrane protein</topology>
    </subcellularLocation>
</comment>
<dbReference type="Gene3D" id="1.20.120.1630">
    <property type="match status" value="1"/>
</dbReference>
<keyword evidence="15" id="KW-1207">Sterol metabolism</keyword>
<evidence type="ECO:0000256" key="9">
    <source>
        <dbReference type="ARBA" id="ARBA00022955"/>
    </source>
</evidence>
<proteinExistence type="inferred from homology"/>
<dbReference type="PROSITE" id="PS01017">
    <property type="entry name" value="STEROL_REDUCT_1"/>
    <property type="match status" value="1"/>
</dbReference>
<evidence type="ECO:0000256" key="16">
    <source>
        <dbReference type="ARBA" id="ARBA00023221"/>
    </source>
</evidence>
<keyword evidence="22" id="KW-1185">Reference proteome</keyword>
<evidence type="ECO:0000256" key="19">
    <source>
        <dbReference type="ARBA" id="ARBA00042688"/>
    </source>
</evidence>
<organism evidence="21 22">
    <name type="scientific">Coccomyxa subellipsoidea</name>
    <dbReference type="NCBI Taxonomy" id="248742"/>
    <lineage>
        <taxon>Eukaryota</taxon>
        <taxon>Viridiplantae</taxon>
        <taxon>Chlorophyta</taxon>
        <taxon>core chlorophytes</taxon>
        <taxon>Trebouxiophyceae</taxon>
        <taxon>Trebouxiophyceae incertae sedis</taxon>
        <taxon>Coccomyxaceae</taxon>
        <taxon>Coccomyxa</taxon>
    </lineage>
</organism>
<dbReference type="Pfam" id="PF01222">
    <property type="entry name" value="ERG4_ERG24"/>
    <property type="match status" value="1"/>
</dbReference>
<comment type="similarity">
    <text evidence="2">Belongs to the ERG4/ERG24 family.</text>
</comment>
<keyword evidence="6" id="KW-0152">Cholesterol biosynthesis</keyword>
<dbReference type="EMBL" id="JALJOT010000004">
    <property type="protein sequence ID" value="KAK9916196.1"/>
    <property type="molecule type" value="Genomic_DNA"/>
</dbReference>
<keyword evidence="8" id="KW-0521">NADP</keyword>
<dbReference type="PANTHER" id="PTHR21257">
    <property type="entry name" value="DELTA(14)-STEROL REDUCTASE"/>
    <property type="match status" value="1"/>
</dbReference>
<comment type="caution">
    <text evidence="21">The sequence shown here is derived from an EMBL/GenBank/DDBJ whole genome shotgun (WGS) entry which is preliminary data.</text>
</comment>
<dbReference type="PROSITE" id="PS01018">
    <property type="entry name" value="STEROL_REDUCT_2"/>
    <property type="match status" value="1"/>
</dbReference>
<keyword evidence="10 20" id="KW-1133">Transmembrane helix</keyword>
<keyword evidence="4" id="KW-0153">Cholesterol metabolism</keyword>
<feature type="transmembrane region" description="Helical" evidence="20">
    <location>
        <begin position="233"/>
        <end position="253"/>
    </location>
</feature>
<gene>
    <name evidence="21" type="ORF">WJX75_009928</name>
</gene>
<keyword evidence="16" id="KW-0753">Steroid metabolism</keyword>
<protein>
    <recommendedName>
        <fullName evidence="18">7-dehydrocholesterol reductase</fullName>
        <ecNumber evidence="17">1.3.1.21</ecNumber>
    </recommendedName>
    <alternativeName>
        <fullName evidence="19">Sterol Delta(7)-reductase</fullName>
    </alternativeName>
</protein>
<evidence type="ECO:0000256" key="20">
    <source>
        <dbReference type="SAM" id="Phobius"/>
    </source>
</evidence>
<keyword evidence="5 20" id="KW-0812">Transmembrane</keyword>
<keyword evidence="9" id="KW-0752">Steroid biosynthesis</keyword>
<keyword evidence="14 20" id="KW-0472">Membrane</keyword>
<evidence type="ECO:0000256" key="17">
    <source>
        <dbReference type="ARBA" id="ARBA00038851"/>
    </source>
</evidence>
<evidence type="ECO:0000256" key="5">
    <source>
        <dbReference type="ARBA" id="ARBA00022692"/>
    </source>
</evidence>
<evidence type="ECO:0000256" key="8">
    <source>
        <dbReference type="ARBA" id="ARBA00022857"/>
    </source>
</evidence>
<dbReference type="Proteomes" id="UP001491310">
    <property type="component" value="Unassembled WGS sequence"/>
</dbReference>
<name>A0ABR2YX03_9CHLO</name>
<dbReference type="InterPro" id="IPR018083">
    <property type="entry name" value="Sterol_reductase_CS"/>
</dbReference>
<evidence type="ECO:0000256" key="12">
    <source>
        <dbReference type="ARBA" id="ARBA00023011"/>
    </source>
</evidence>
<keyword evidence="12" id="KW-0756">Sterol biosynthesis</keyword>
<evidence type="ECO:0000313" key="22">
    <source>
        <dbReference type="Proteomes" id="UP001491310"/>
    </source>
</evidence>
<evidence type="ECO:0000256" key="13">
    <source>
        <dbReference type="ARBA" id="ARBA00023098"/>
    </source>
</evidence>
<evidence type="ECO:0000256" key="2">
    <source>
        <dbReference type="ARBA" id="ARBA00005402"/>
    </source>
</evidence>
<keyword evidence="7" id="KW-0256">Endoplasmic reticulum</keyword>
<keyword evidence="13" id="KW-0443">Lipid metabolism</keyword>
<accession>A0ABR2YX03</accession>
<evidence type="ECO:0000256" key="1">
    <source>
        <dbReference type="ARBA" id="ARBA00004477"/>
    </source>
</evidence>
<feature type="transmembrane region" description="Helical" evidence="20">
    <location>
        <begin position="316"/>
        <end position="341"/>
    </location>
</feature>
<evidence type="ECO:0000256" key="15">
    <source>
        <dbReference type="ARBA" id="ARBA00023166"/>
    </source>
</evidence>